<dbReference type="EMBL" id="JASZZN010000007">
    <property type="protein sequence ID" value="MDM4015989.1"/>
    <property type="molecule type" value="Genomic_DNA"/>
</dbReference>
<name>A0ABT7PHL3_9BACT</name>
<evidence type="ECO:0000313" key="2">
    <source>
        <dbReference type="Proteomes" id="UP001239462"/>
    </source>
</evidence>
<proteinExistence type="predicted"/>
<comment type="caution">
    <text evidence="1">The sequence shown here is derived from an EMBL/GenBank/DDBJ whole genome shotgun (WGS) entry which is preliminary data.</text>
</comment>
<gene>
    <name evidence="1" type="ORF">QTN89_11140</name>
</gene>
<evidence type="ECO:0000313" key="1">
    <source>
        <dbReference type="EMBL" id="MDM4015989.1"/>
    </source>
</evidence>
<organism evidence="1 2">
    <name type="scientific">Roseiconus lacunae</name>
    <dbReference type="NCBI Taxonomy" id="2605694"/>
    <lineage>
        <taxon>Bacteria</taxon>
        <taxon>Pseudomonadati</taxon>
        <taxon>Planctomycetota</taxon>
        <taxon>Planctomycetia</taxon>
        <taxon>Pirellulales</taxon>
        <taxon>Pirellulaceae</taxon>
        <taxon>Roseiconus</taxon>
    </lineage>
</organism>
<dbReference type="Proteomes" id="UP001239462">
    <property type="component" value="Unassembled WGS sequence"/>
</dbReference>
<accession>A0ABT7PHL3</accession>
<keyword evidence="2" id="KW-1185">Reference proteome</keyword>
<reference evidence="1 2" key="1">
    <citation type="submission" date="2023-06" db="EMBL/GenBank/DDBJ databases">
        <title>Roseiconus lacunae JC819 isolated from Gulf of Mannar region, Tamil Nadu.</title>
        <authorList>
            <person name="Pk S."/>
            <person name="Ch S."/>
            <person name="Ch V.R."/>
        </authorList>
    </citation>
    <scope>NUCLEOTIDE SEQUENCE [LARGE SCALE GENOMIC DNA]</scope>
    <source>
        <strain evidence="1 2">JC819</strain>
    </source>
</reference>
<dbReference type="RefSeq" id="WP_289163596.1">
    <property type="nucleotide sequence ID" value="NZ_JASZZN010000007.1"/>
</dbReference>
<protein>
    <submittedName>
        <fullName evidence="1">Uncharacterized protein</fullName>
    </submittedName>
</protein>
<sequence length="107" mass="11282">MNCSECGARMIAIDSGMVCERGCGRIMPRPGWSLSGIIPPGSAVALGDGVDGVVVEVVISASARVEYVVAHWKDGERYTTRLDDFEVGTPAEIIEPLTLSATKEADA</sequence>